<feature type="transmembrane region" description="Helical" evidence="8">
    <location>
        <begin position="122"/>
        <end position="141"/>
    </location>
</feature>
<evidence type="ECO:0000256" key="7">
    <source>
        <dbReference type="ARBA" id="ARBA00023136"/>
    </source>
</evidence>
<dbReference type="Pfam" id="PF00999">
    <property type="entry name" value="Na_H_Exchanger"/>
    <property type="match status" value="1"/>
</dbReference>
<gene>
    <name evidence="10" type="ORF">BSZ36_15685</name>
</gene>
<dbReference type="OrthoDB" id="9793589at2"/>
<dbReference type="InterPro" id="IPR016152">
    <property type="entry name" value="PTrfase/Anion_transptr"/>
</dbReference>
<keyword evidence="4 8" id="KW-0812">Transmembrane</keyword>
<reference evidence="10 11" key="1">
    <citation type="submission" date="2016-11" db="EMBL/GenBank/DDBJ databases">
        <title>Study of marine rhodopsin-containing bacteria.</title>
        <authorList>
            <person name="Yoshizawa S."/>
            <person name="Kumagai Y."/>
            <person name="Kogure K."/>
        </authorList>
    </citation>
    <scope>NUCLEOTIDE SEQUENCE [LARGE SCALE GENOMIC DNA]</scope>
    <source>
        <strain evidence="10 11">SG-29</strain>
    </source>
</reference>
<feature type="domain" description="PTS EIIA type-2" evidence="9">
    <location>
        <begin position="685"/>
        <end position="828"/>
    </location>
</feature>
<evidence type="ECO:0000256" key="6">
    <source>
        <dbReference type="ARBA" id="ARBA00023065"/>
    </source>
</evidence>
<protein>
    <recommendedName>
        <fullName evidence="9">PTS EIIA type-2 domain-containing protein</fullName>
    </recommendedName>
</protein>
<evidence type="ECO:0000256" key="4">
    <source>
        <dbReference type="ARBA" id="ARBA00022692"/>
    </source>
</evidence>
<dbReference type="PANTHER" id="PTHR43562:SF4">
    <property type="entry name" value="NA(+)_H(+) ANTIPORTER NHAS5"/>
    <property type="match status" value="1"/>
</dbReference>
<evidence type="ECO:0000256" key="3">
    <source>
        <dbReference type="ARBA" id="ARBA00022449"/>
    </source>
</evidence>
<dbReference type="InterPro" id="IPR006016">
    <property type="entry name" value="UspA"/>
</dbReference>
<feature type="transmembrane region" description="Helical" evidence="8">
    <location>
        <begin position="38"/>
        <end position="57"/>
    </location>
</feature>
<evidence type="ECO:0000259" key="9">
    <source>
        <dbReference type="PROSITE" id="PS51094"/>
    </source>
</evidence>
<accession>A0A259U2P8</accession>
<keyword evidence="2" id="KW-0813">Transport</keyword>
<feature type="transmembrane region" description="Helical" evidence="8">
    <location>
        <begin position="94"/>
        <end position="116"/>
    </location>
</feature>
<dbReference type="GO" id="GO:0015297">
    <property type="term" value="F:antiporter activity"/>
    <property type="evidence" value="ECO:0007669"/>
    <property type="project" value="UniProtKB-KW"/>
</dbReference>
<dbReference type="InterPro" id="IPR014729">
    <property type="entry name" value="Rossmann-like_a/b/a_fold"/>
</dbReference>
<feature type="transmembrane region" description="Helical" evidence="8">
    <location>
        <begin position="363"/>
        <end position="383"/>
    </location>
</feature>
<dbReference type="Proteomes" id="UP000216446">
    <property type="component" value="Unassembled WGS sequence"/>
</dbReference>
<evidence type="ECO:0000256" key="1">
    <source>
        <dbReference type="ARBA" id="ARBA00004141"/>
    </source>
</evidence>
<sequence length="834" mass="88638">MDLPVPQLPVTDPVLIVAITMGILLLGPLLFERFRIPGLVGLIALGAVAGPSMTGLLERDATFQLLGTLGLLYLMFIAGVTLDLGEFSRQRRRAIGFGLLSFAIPMALAFTVGTSVLGYSPLASALLGSIVGSHTLLALPLAGKLGISKNTSIVVATGATLVTDLASLLVLAIVQGMQSGEAGVGFWLKFEGLTLLWAVFVLWMLPRVARAFFRRVRREDDQAFAFLLAAVFLTAWLASLVGLAPIIGAFVAGIALNRMVPKQSPLMTRLRFVGDAILIPFFLVSVGLLVDVSVLGSPEVWGLALVFSGLVVVGKGSAALLGRPLFGFTREESLTVAGLTFPQAAATLAVTLIGFEIGLFSQTAVNAVVVLIVITCLLGPLLVRRFGAKLALAEAERPYEPARAPERILVPLANPETATELMELALLVRSDQSEEPVYPLTIARGGFDEASHVADAERVMERAVLHCTSADVPVSPTVRIDDNATAGILRAAREIRASEIIAGWSGAPSAGDRAFGGVLDSVLEGSRAMMVVARLVRPLAAAKRLVILIPPLAWREAGFARAVRVLSVLAAHKGMSVVVLAVESDREVLEVRLGQTRPELDADIQALGDWKDVMGAMDVLAEEGDVIALLNVRQGTVAWRPALTRLPRVLARRFDTLDLLTIYLSESEVAAQAAAAVDGVGDDDLYLPAENIHLGLEPAETEALLRRLFYGGFPDHPGLAARLAEHVARVHAESAPEIMPGVVFYHAHVADVDEPATFVGVCARGATLPDTGSPARVVLALLAPMDMAPEEYLRYLSVVAQMVRSEETVEALLDAETPEAARELLIDGLRADGV</sequence>
<keyword evidence="3" id="KW-0050">Antiport</keyword>
<dbReference type="GO" id="GO:1902600">
    <property type="term" value="P:proton transmembrane transport"/>
    <property type="evidence" value="ECO:0007669"/>
    <property type="project" value="InterPro"/>
</dbReference>
<feature type="transmembrane region" description="Helical" evidence="8">
    <location>
        <begin position="221"/>
        <end position="237"/>
    </location>
</feature>
<dbReference type="InterPro" id="IPR006153">
    <property type="entry name" value="Cation/H_exchanger_TM"/>
</dbReference>
<feature type="transmembrane region" description="Helical" evidence="8">
    <location>
        <begin position="186"/>
        <end position="209"/>
    </location>
</feature>
<dbReference type="AlphaFoldDB" id="A0A259U2P8"/>
<evidence type="ECO:0000256" key="2">
    <source>
        <dbReference type="ARBA" id="ARBA00022448"/>
    </source>
</evidence>
<dbReference type="InParanoid" id="A0A259U2P8"/>
<dbReference type="RefSeq" id="WP_094550606.1">
    <property type="nucleotide sequence ID" value="NZ_MQWB01000001.1"/>
</dbReference>
<feature type="transmembrane region" description="Helical" evidence="8">
    <location>
        <begin position="272"/>
        <end position="294"/>
    </location>
</feature>
<comment type="caution">
    <text evidence="10">The sequence shown here is derived from an EMBL/GenBank/DDBJ whole genome shotgun (WGS) entry which is preliminary data.</text>
</comment>
<keyword evidence="5 8" id="KW-1133">Transmembrane helix</keyword>
<dbReference type="Gene3D" id="3.40.930.10">
    <property type="entry name" value="Mannitol-specific EII, Chain A"/>
    <property type="match status" value="1"/>
</dbReference>
<proteinExistence type="predicted"/>
<organism evidence="10 11">
    <name type="scientific">Rubricoccus marinus</name>
    <dbReference type="NCBI Taxonomy" id="716817"/>
    <lineage>
        <taxon>Bacteria</taxon>
        <taxon>Pseudomonadati</taxon>
        <taxon>Rhodothermota</taxon>
        <taxon>Rhodothermia</taxon>
        <taxon>Rhodothermales</taxon>
        <taxon>Rubricoccaceae</taxon>
        <taxon>Rubricoccus</taxon>
    </lineage>
</organism>
<dbReference type="EMBL" id="MQWB01000001">
    <property type="protein sequence ID" value="OZC04295.1"/>
    <property type="molecule type" value="Genomic_DNA"/>
</dbReference>
<feature type="transmembrane region" description="Helical" evidence="8">
    <location>
        <begin position="153"/>
        <end position="174"/>
    </location>
</feature>
<dbReference type="PROSITE" id="PS51094">
    <property type="entry name" value="PTS_EIIA_TYPE_2"/>
    <property type="match status" value="1"/>
</dbReference>
<dbReference type="Gene3D" id="3.40.50.620">
    <property type="entry name" value="HUPs"/>
    <property type="match status" value="1"/>
</dbReference>
<keyword evidence="6" id="KW-0406">Ion transport</keyword>
<feature type="transmembrane region" description="Helical" evidence="8">
    <location>
        <begin position="63"/>
        <end position="82"/>
    </location>
</feature>
<evidence type="ECO:0000313" key="11">
    <source>
        <dbReference type="Proteomes" id="UP000216446"/>
    </source>
</evidence>
<dbReference type="Pfam" id="PF00582">
    <property type="entry name" value="Usp"/>
    <property type="match status" value="1"/>
</dbReference>
<keyword evidence="7 8" id="KW-0472">Membrane</keyword>
<dbReference type="InterPro" id="IPR038770">
    <property type="entry name" value="Na+/solute_symporter_sf"/>
</dbReference>
<dbReference type="SUPFAM" id="SSF55804">
    <property type="entry name" value="Phoshotransferase/anion transport protein"/>
    <property type="match status" value="1"/>
</dbReference>
<dbReference type="Pfam" id="PF00359">
    <property type="entry name" value="PTS_EIIA_2"/>
    <property type="match status" value="1"/>
</dbReference>
<name>A0A259U2P8_9BACT</name>
<comment type="subcellular location">
    <subcellularLocation>
        <location evidence="1">Membrane</location>
        <topology evidence="1">Multi-pass membrane protein</topology>
    </subcellularLocation>
</comment>
<dbReference type="PANTHER" id="PTHR43562">
    <property type="entry name" value="NAPA-TYPE SODIUM/HYDROGEN ANTIPORTER"/>
    <property type="match status" value="1"/>
</dbReference>
<dbReference type="InterPro" id="IPR002178">
    <property type="entry name" value="PTS_EIIA_type-2_dom"/>
</dbReference>
<evidence type="ECO:0000256" key="8">
    <source>
        <dbReference type="SAM" id="Phobius"/>
    </source>
</evidence>
<feature type="transmembrane region" description="Helical" evidence="8">
    <location>
        <begin position="334"/>
        <end position="357"/>
    </location>
</feature>
<feature type="transmembrane region" description="Helical" evidence="8">
    <location>
        <begin position="300"/>
        <end position="322"/>
    </location>
</feature>
<feature type="transmembrane region" description="Helical" evidence="8">
    <location>
        <begin position="13"/>
        <end position="31"/>
    </location>
</feature>
<dbReference type="SUPFAM" id="SSF52402">
    <property type="entry name" value="Adenine nucleotide alpha hydrolases-like"/>
    <property type="match status" value="1"/>
</dbReference>
<keyword evidence="11" id="KW-1185">Reference proteome</keyword>
<evidence type="ECO:0000313" key="10">
    <source>
        <dbReference type="EMBL" id="OZC04295.1"/>
    </source>
</evidence>
<dbReference type="Gene3D" id="1.20.1530.20">
    <property type="match status" value="1"/>
</dbReference>
<evidence type="ECO:0000256" key="5">
    <source>
        <dbReference type="ARBA" id="ARBA00022989"/>
    </source>
</evidence>
<dbReference type="GO" id="GO:0016020">
    <property type="term" value="C:membrane"/>
    <property type="evidence" value="ECO:0007669"/>
    <property type="project" value="UniProtKB-SubCell"/>
</dbReference>